<gene>
    <name evidence="1" type="ORF">L6164_004480</name>
</gene>
<name>A0ACB9Q4H8_BAUVA</name>
<proteinExistence type="predicted"/>
<comment type="caution">
    <text evidence="1">The sequence shown here is derived from an EMBL/GenBank/DDBJ whole genome shotgun (WGS) entry which is preliminary data.</text>
</comment>
<protein>
    <submittedName>
        <fullName evidence="1">Uncharacterized protein</fullName>
    </submittedName>
</protein>
<evidence type="ECO:0000313" key="2">
    <source>
        <dbReference type="Proteomes" id="UP000828941"/>
    </source>
</evidence>
<sequence length="108" mass="12270">MLWRRYGLLQFPTFSLTVYHVILENVLPAMTAQLQAVRSALCCADCAASSGSDSHQSTVENSDLLFFPKLRLLIQRTVWKIQQNYTITIDSKEARIMSSVCQNNEQSK</sequence>
<reference evidence="1 2" key="1">
    <citation type="journal article" date="2022" name="DNA Res.">
        <title>Chromosomal-level genome assembly of the orchid tree Bauhinia variegata (Leguminosae; Cercidoideae) supports the allotetraploid origin hypothesis of Bauhinia.</title>
        <authorList>
            <person name="Zhong Y."/>
            <person name="Chen Y."/>
            <person name="Zheng D."/>
            <person name="Pang J."/>
            <person name="Liu Y."/>
            <person name="Luo S."/>
            <person name="Meng S."/>
            <person name="Qian L."/>
            <person name="Wei D."/>
            <person name="Dai S."/>
            <person name="Zhou R."/>
        </authorList>
    </citation>
    <scope>NUCLEOTIDE SEQUENCE [LARGE SCALE GENOMIC DNA]</scope>
    <source>
        <strain evidence="1">BV-YZ2020</strain>
    </source>
</reference>
<evidence type="ECO:0000313" key="1">
    <source>
        <dbReference type="EMBL" id="KAI4355733.1"/>
    </source>
</evidence>
<organism evidence="1 2">
    <name type="scientific">Bauhinia variegata</name>
    <name type="common">Purple orchid tree</name>
    <name type="synonym">Phanera variegata</name>
    <dbReference type="NCBI Taxonomy" id="167791"/>
    <lineage>
        <taxon>Eukaryota</taxon>
        <taxon>Viridiplantae</taxon>
        <taxon>Streptophyta</taxon>
        <taxon>Embryophyta</taxon>
        <taxon>Tracheophyta</taxon>
        <taxon>Spermatophyta</taxon>
        <taxon>Magnoliopsida</taxon>
        <taxon>eudicotyledons</taxon>
        <taxon>Gunneridae</taxon>
        <taxon>Pentapetalae</taxon>
        <taxon>rosids</taxon>
        <taxon>fabids</taxon>
        <taxon>Fabales</taxon>
        <taxon>Fabaceae</taxon>
        <taxon>Cercidoideae</taxon>
        <taxon>Cercideae</taxon>
        <taxon>Bauhiniinae</taxon>
        <taxon>Bauhinia</taxon>
    </lineage>
</organism>
<accession>A0ACB9Q4H8</accession>
<keyword evidence="2" id="KW-1185">Reference proteome</keyword>
<dbReference type="EMBL" id="CM039427">
    <property type="protein sequence ID" value="KAI4355733.1"/>
    <property type="molecule type" value="Genomic_DNA"/>
</dbReference>
<dbReference type="Proteomes" id="UP000828941">
    <property type="component" value="Chromosome 2"/>
</dbReference>